<sequence>MQVFINVAELRKRSLSIREAPFVMRSLSLLQWKIKRFDQRVLCIKFSSWRE</sequence>
<dbReference type="EMBL" id="BPVZ01000137">
    <property type="protein sequence ID" value="GKV39819.1"/>
    <property type="molecule type" value="Genomic_DNA"/>
</dbReference>
<protein>
    <submittedName>
        <fullName evidence="1">Uncharacterized protein</fullName>
    </submittedName>
</protein>
<comment type="caution">
    <text evidence="1">The sequence shown here is derived from an EMBL/GenBank/DDBJ whole genome shotgun (WGS) entry which is preliminary data.</text>
</comment>
<organism evidence="1 2">
    <name type="scientific">Rubroshorea leprosula</name>
    <dbReference type="NCBI Taxonomy" id="152421"/>
    <lineage>
        <taxon>Eukaryota</taxon>
        <taxon>Viridiplantae</taxon>
        <taxon>Streptophyta</taxon>
        <taxon>Embryophyta</taxon>
        <taxon>Tracheophyta</taxon>
        <taxon>Spermatophyta</taxon>
        <taxon>Magnoliopsida</taxon>
        <taxon>eudicotyledons</taxon>
        <taxon>Gunneridae</taxon>
        <taxon>Pentapetalae</taxon>
        <taxon>rosids</taxon>
        <taxon>malvids</taxon>
        <taxon>Malvales</taxon>
        <taxon>Dipterocarpaceae</taxon>
        <taxon>Rubroshorea</taxon>
    </lineage>
</organism>
<dbReference type="Proteomes" id="UP001054252">
    <property type="component" value="Unassembled WGS sequence"/>
</dbReference>
<accession>A0AAV5LSJ0</accession>
<evidence type="ECO:0000313" key="2">
    <source>
        <dbReference type="Proteomes" id="UP001054252"/>
    </source>
</evidence>
<evidence type="ECO:0000313" key="1">
    <source>
        <dbReference type="EMBL" id="GKV39819.1"/>
    </source>
</evidence>
<name>A0AAV5LSJ0_9ROSI</name>
<reference evidence="1 2" key="1">
    <citation type="journal article" date="2021" name="Commun. Biol.">
        <title>The genome of Shorea leprosula (Dipterocarpaceae) highlights the ecological relevance of drought in aseasonal tropical rainforests.</title>
        <authorList>
            <person name="Ng K.K.S."/>
            <person name="Kobayashi M.J."/>
            <person name="Fawcett J.A."/>
            <person name="Hatakeyama M."/>
            <person name="Paape T."/>
            <person name="Ng C.H."/>
            <person name="Ang C.C."/>
            <person name="Tnah L.H."/>
            <person name="Lee C.T."/>
            <person name="Nishiyama T."/>
            <person name="Sese J."/>
            <person name="O'Brien M.J."/>
            <person name="Copetti D."/>
            <person name="Mohd Noor M.I."/>
            <person name="Ong R.C."/>
            <person name="Putra M."/>
            <person name="Sireger I.Z."/>
            <person name="Indrioko S."/>
            <person name="Kosugi Y."/>
            <person name="Izuno A."/>
            <person name="Isagi Y."/>
            <person name="Lee S.L."/>
            <person name="Shimizu K.K."/>
        </authorList>
    </citation>
    <scope>NUCLEOTIDE SEQUENCE [LARGE SCALE GENOMIC DNA]</scope>
    <source>
        <strain evidence="1">214</strain>
    </source>
</reference>
<proteinExistence type="predicted"/>
<keyword evidence="2" id="KW-1185">Reference proteome</keyword>
<dbReference type="AlphaFoldDB" id="A0AAV5LSJ0"/>
<gene>
    <name evidence="1" type="ORF">SLEP1_g47535</name>
</gene>